<sequence>MDQTKNGLKEVEDASNESVHKVEPVVVENGYDDEEGGRTDPSNRWLRTRKSDGDGRIDKRQKLEDNKDNRALTPDGKPMFPEEKRLPKRKVACMIGYCGAGYHGMQINPLTKTIEGELFEAMVKAGAISMNNSNDLKKSGFMRAARTDKGVHAAGNMISLKMIIEDDGIIDKINAELPEQIRVWGFQRVNKSFDCRKMCSSRVYEYLMPTYSLLPPRLNSPLSKLVKEMQRKYPDSTRTDPEGEKFWEELTQKISDAGISQFELDQINEANREDIPLTIPLEIAARKVKDLSLEARQKFRVKQETLDALRKALSFYLGSHNFHNFTNGKPYRDPSAFRFMKDITISDPFVIGKTEWISIKIHGQSFMLHQIRKMIGLASLVVRAGCPVEKVKEAFGPAKVNIPKAPALGLLLERPVYDGYNQKLKTYGHEPLNFDKYSEKMDAFKRKYIYSKIYEAEESEHTFHGFFGFIDFFTGNDSSNNGKPIFEFITEGEVNKEGDVKEKKENPAADNEAVEIKVAYPSVADEVADATETAQTSPPAL</sequence>
<reference evidence="19 20" key="1">
    <citation type="submission" date="2018-12" db="EMBL/GenBank/DDBJ databases">
        <authorList>
            <person name="Tiukova I."/>
            <person name="Dainat J."/>
        </authorList>
    </citation>
    <scope>NUCLEOTIDE SEQUENCE [LARGE SCALE GENOMIC DNA]</scope>
</reference>
<evidence type="ECO:0000256" key="15">
    <source>
        <dbReference type="PIRSR" id="PIRSR641708-1"/>
    </source>
</evidence>
<dbReference type="PANTHER" id="PTHR11142">
    <property type="entry name" value="PSEUDOURIDYLATE SYNTHASE"/>
    <property type="match status" value="1"/>
</dbReference>
<dbReference type="GO" id="GO:0003723">
    <property type="term" value="F:RNA binding"/>
    <property type="evidence" value="ECO:0007669"/>
    <property type="project" value="InterPro"/>
</dbReference>
<evidence type="ECO:0000256" key="5">
    <source>
        <dbReference type="ARBA" id="ARBA00009375"/>
    </source>
</evidence>
<dbReference type="GO" id="GO:1990481">
    <property type="term" value="P:mRNA pseudouridine synthesis"/>
    <property type="evidence" value="ECO:0007669"/>
    <property type="project" value="TreeGrafter"/>
</dbReference>
<gene>
    <name evidence="19" type="ORF">BRENAR_LOCUS3023</name>
</gene>
<evidence type="ECO:0000256" key="7">
    <source>
        <dbReference type="ARBA" id="ARBA00022694"/>
    </source>
</evidence>
<organism evidence="19 20">
    <name type="scientific">Brettanomyces naardenensis</name>
    <name type="common">Yeast</name>
    <dbReference type="NCBI Taxonomy" id="13370"/>
    <lineage>
        <taxon>Eukaryota</taxon>
        <taxon>Fungi</taxon>
        <taxon>Dikarya</taxon>
        <taxon>Ascomycota</taxon>
        <taxon>Saccharomycotina</taxon>
        <taxon>Pichiomycetes</taxon>
        <taxon>Pichiales</taxon>
        <taxon>Pichiaceae</taxon>
        <taxon>Brettanomyces</taxon>
    </lineage>
</organism>
<dbReference type="Pfam" id="PF01416">
    <property type="entry name" value="PseudoU_synth_1"/>
    <property type="match status" value="1"/>
</dbReference>
<evidence type="ECO:0000256" key="11">
    <source>
        <dbReference type="ARBA" id="ARBA00053072"/>
    </source>
</evidence>
<comment type="function">
    <text evidence="11">Formation of pseudouridine at positions 27 and 28 in the anticodon stem and loop of transfer RNAs; at positions 34 and 36 of intron-containing precursor tRNA(Ile) and at position 35 in the intron-containing tRNA(Tyr). Catalyzes pseudouridylation at position 44 in U2 snRNA. Also catalyzes pseudouridylation of mRNAs.</text>
</comment>
<dbReference type="GO" id="GO:0031120">
    <property type="term" value="P:snRNA pseudouridine synthesis"/>
    <property type="evidence" value="ECO:0007669"/>
    <property type="project" value="UniProtKB-ARBA"/>
</dbReference>
<feature type="compositionally biased region" description="Basic and acidic residues" evidence="17">
    <location>
        <begin position="49"/>
        <end position="70"/>
    </location>
</feature>
<accession>A0A448YMY1</accession>
<comment type="catalytic activity">
    <reaction evidence="10">
        <text>a uridine in tRNA = a pseudouridine in tRNA</text>
        <dbReference type="Rhea" id="RHEA:54572"/>
        <dbReference type="Rhea" id="RHEA-COMP:13339"/>
        <dbReference type="Rhea" id="RHEA-COMP:13934"/>
        <dbReference type="ChEBI" id="CHEBI:65314"/>
        <dbReference type="ChEBI" id="CHEBI:65315"/>
    </reaction>
</comment>
<evidence type="ECO:0000256" key="17">
    <source>
        <dbReference type="SAM" id="MobiDB-lite"/>
    </source>
</evidence>
<protein>
    <recommendedName>
        <fullName evidence="12">tRNA pseudouridine synthase 1</fullName>
    </recommendedName>
    <alternativeName>
        <fullName evidence="13">tRNA pseudouridylate synthase 1</fullName>
    </alternativeName>
    <alternativeName>
        <fullName evidence="14">tRNA-uridine isomerase 1</fullName>
    </alternativeName>
</protein>
<dbReference type="InParanoid" id="A0A448YMY1"/>
<dbReference type="NCBIfam" id="TIGR00071">
    <property type="entry name" value="hisT_truA"/>
    <property type="match status" value="1"/>
</dbReference>
<evidence type="ECO:0000256" key="13">
    <source>
        <dbReference type="ARBA" id="ARBA00079072"/>
    </source>
</evidence>
<dbReference type="AlphaFoldDB" id="A0A448YMY1"/>
<comment type="catalytic activity">
    <reaction evidence="2">
        <text>uridine in snRNA = pseudouridine in snRNA</text>
        <dbReference type="Rhea" id="RHEA:51124"/>
        <dbReference type="Rhea" id="RHEA-COMP:12891"/>
        <dbReference type="Rhea" id="RHEA-COMP:12892"/>
        <dbReference type="ChEBI" id="CHEBI:65314"/>
        <dbReference type="ChEBI" id="CHEBI:65315"/>
    </reaction>
</comment>
<evidence type="ECO:0000313" key="20">
    <source>
        <dbReference type="Proteomes" id="UP000290900"/>
    </source>
</evidence>
<evidence type="ECO:0000256" key="16">
    <source>
        <dbReference type="PIRSR" id="PIRSR641708-2"/>
    </source>
</evidence>
<name>A0A448YMY1_BRENA</name>
<dbReference type="InterPro" id="IPR020094">
    <property type="entry name" value="TruA/RsuA/RluB/E/F_N"/>
</dbReference>
<comment type="similarity">
    <text evidence="5">Belongs to the tRNA pseudouridine synthase TruA family.</text>
</comment>
<evidence type="ECO:0000256" key="4">
    <source>
        <dbReference type="ARBA" id="ARBA00004123"/>
    </source>
</evidence>
<evidence type="ECO:0000256" key="3">
    <source>
        <dbReference type="ARBA" id="ARBA00001947"/>
    </source>
</evidence>
<dbReference type="PANTHER" id="PTHR11142:SF4">
    <property type="entry name" value="PSEUDOURIDYLATE SYNTHASE 1 HOMOLOG"/>
    <property type="match status" value="1"/>
</dbReference>
<keyword evidence="7" id="KW-0819">tRNA processing</keyword>
<dbReference type="InterPro" id="IPR020097">
    <property type="entry name" value="PsdUridine_synth_TruA_a/b_dom"/>
</dbReference>
<evidence type="ECO:0000256" key="2">
    <source>
        <dbReference type="ARBA" id="ARBA00001832"/>
    </source>
</evidence>
<keyword evidence="20" id="KW-1185">Reference proteome</keyword>
<evidence type="ECO:0000256" key="12">
    <source>
        <dbReference type="ARBA" id="ARBA00073968"/>
    </source>
</evidence>
<dbReference type="EMBL" id="CAACVR010000023">
    <property type="protein sequence ID" value="VEU22292.1"/>
    <property type="molecule type" value="Genomic_DNA"/>
</dbReference>
<dbReference type="STRING" id="13370.A0A448YMY1"/>
<dbReference type="GO" id="GO:0009982">
    <property type="term" value="F:pseudouridine synthase activity"/>
    <property type="evidence" value="ECO:0007669"/>
    <property type="project" value="InterPro"/>
</dbReference>
<keyword evidence="9" id="KW-0539">Nucleus</keyword>
<evidence type="ECO:0000256" key="1">
    <source>
        <dbReference type="ARBA" id="ARBA00001166"/>
    </source>
</evidence>
<dbReference type="Gene3D" id="3.30.70.660">
    <property type="entry name" value="Pseudouridine synthase I, catalytic domain, C-terminal subdomain"/>
    <property type="match status" value="1"/>
</dbReference>
<evidence type="ECO:0000256" key="14">
    <source>
        <dbReference type="ARBA" id="ARBA00080858"/>
    </source>
</evidence>
<dbReference type="InterPro" id="IPR001406">
    <property type="entry name" value="PsdUridine_synth_TruA"/>
</dbReference>
<comment type="subcellular location">
    <subcellularLocation>
        <location evidence="4">Nucleus</location>
    </subcellularLocation>
</comment>
<feature type="active site" description="Nucleophile" evidence="15">
    <location>
        <position position="148"/>
    </location>
</feature>
<comment type="catalytic activity">
    <reaction evidence="1">
        <text>a uridine in mRNA = a pseudouridine in mRNA</text>
        <dbReference type="Rhea" id="RHEA:56644"/>
        <dbReference type="Rhea" id="RHEA-COMP:14658"/>
        <dbReference type="Rhea" id="RHEA-COMP:14659"/>
        <dbReference type="ChEBI" id="CHEBI:65314"/>
        <dbReference type="ChEBI" id="CHEBI:65315"/>
    </reaction>
</comment>
<dbReference type="FunCoup" id="A0A448YMY1">
    <property type="interactions" value="1014"/>
</dbReference>
<comment type="cofactor">
    <cofactor evidence="3">
        <name>Zn(2+)</name>
        <dbReference type="ChEBI" id="CHEBI:29105"/>
    </cofactor>
</comment>
<feature type="binding site" evidence="16">
    <location>
        <position position="204"/>
    </location>
    <ligand>
        <name>substrate</name>
    </ligand>
</feature>
<evidence type="ECO:0000256" key="6">
    <source>
        <dbReference type="ARBA" id="ARBA00022664"/>
    </source>
</evidence>
<keyword evidence="6" id="KW-0507">mRNA processing</keyword>
<dbReference type="FunFam" id="3.30.70.580:FF:000002">
    <property type="entry name" value="tRNA pseudouridine synthase"/>
    <property type="match status" value="1"/>
</dbReference>
<dbReference type="GO" id="GO:0006397">
    <property type="term" value="P:mRNA processing"/>
    <property type="evidence" value="ECO:0007669"/>
    <property type="project" value="UniProtKB-KW"/>
</dbReference>
<keyword evidence="8" id="KW-0413">Isomerase</keyword>
<dbReference type="InterPro" id="IPR041708">
    <property type="entry name" value="PUS1/PUS2-like"/>
</dbReference>
<dbReference type="OrthoDB" id="10256309at2759"/>
<dbReference type="InterPro" id="IPR020103">
    <property type="entry name" value="PsdUridine_synth_cat_dom_sf"/>
</dbReference>
<dbReference type="CDD" id="cd02568">
    <property type="entry name" value="PseudoU_synth_PUS1_PUS2"/>
    <property type="match status" value="1"/>
</dbReference>
<dbReference type="Proteomes" id="UP000290900">
    <property type="component" value="Unassembled WGS sequence"/>
</dbReference>
<evidence type="ECO:0000259" key="18">
    <source>
        <dbReference type="Pfam" id="PF01416"/>
    </source>
</evidence>
<dbReference type="GO" id="GO:0005634">
    <property type="term" value="C:nucleus"/>
    <property type="evidence" value="ECO:0007669"/>
    <property type="project" value="UniProtKB-SubCell"/>
</dbReference>
<evidence type="ECO:0000313" key="19">
    <source>
        <dbReference type="EMBL" id="VEU22292.1"/>
    </source>
</evidence>
<evidence type="ECO:0000256" key="8">
    <source>
        <dbReference type="ARBA" id="ARBA00023235"/>
    </source>
</evidence>
<feature type="domain" description="Pseudouridine synthase I TruA alpha/beta" evidence="18">
    <location>
        <begin position="315"/>
        <end position="418"/>
    </location>
</feature>
<dbReference type="FunFam" id="3.30.70.660:FF:000002">
    <property type="entry name" value="tRNA pseudouridine synthase"/>
    <property type="match status" value="1"/>
</dbReference>
<feature type="compositionally biased region" description="Basic and acidic residues" evidence="17">
    <location>
        <begin position="7"/>
        <end position="23"/>
    </location>
</feature>
<dbReference type="SUPFAM" id="SSF55120">
    <property type="entry name" value="Pseudouridine synthase"/>
    <property type="match status" value="1"/>
</dbReference>
<feature type="region of interest" description="Disordered" evidence="17">
    <location>
        <begin position="1"/>
        <end position="82"/>
    </location>
</feature>
<evidence type="ECO:0000256" key="9">
    <source>
        <dbReference type="ARBA" id="ARBA00023242"/>
    </source>
</evidence>
<evidence type="ECO:0000256" key="10">
    <source>
        <dbReference type="ARBA" id="ARBA00036943"/>
    </source>
</evidence>
<dbReference type="InterPro" id="IPR020095">
    <property type="entry name" value="PsdUridine_synth_TruA_C"/>
</dbReference>
<dbReference type="Gene3D" id="3.30.70.580">
    <property type="entry name" value="Pseudouridine synthase I, catalytic domain, N-terminal subdomain"/>
    <property type="match status" value="1"/>
</dbReference>
<dbReference type="GO" id="GO:0031119">
    <property type="term" value="P:tRNA pseudouridine synthesis"/>
    <property type="evidence" value="ECO:0007669"/>
    <property type="project" value="InterPro"/>
</dbReference>
<proteinExistence type="inferred from homology"/>